<dbReference type="AlphaFoldDB" id="A0AA37XC76"/>
<keyword evidence="4" id="KW-1185">Reference proteome</keyword>
<reference evidence="3 4" key="1">
    <citation type="journal article" date="2014" name="Int. J. Syst. Evol. Microbiol.">
        <title>Complete genome sequence of Corynebacterium casei LMG S-19264T (=DSM 44701T), isolated from a smear-ripened cheese.</title>
        <authorList>
            <consortium name="US DOE Joint Genome Institute (JGI-PGF)"/>
            <person name="Walter F."/>
            <person name="Albersmeier A."/>
            <person name="Kalinowski J."/>
            <person name="Ruckert C."/>
        </authorList>
    </citation>
    <scope>NUCLEOTIDE SEQUENCE [LARGE SCALE GENOMIC DNA]</scope>
    <source>
        <strain evidence="3 4">NBRC 112289</strain>
    </source>
</reference>
<evidence type="ECO:0000313" key="4">
    <source>
        <dbReference type="Proteomes" id="UP001157160"/>
    </source>
</evidence>
<evidence type="ECO:0000256" key="1">
    <source>
        <dbReference type="SAM" id="MobiDB-lite"/>
    </source>
</evidence>
<comment type="caution">
    <text evidence="3">The sequence shown here is derived from an EMBL/GenBank/DDBJ whole genome shotgun (WGS) entry which is preliminary data.</text>
</comment>
<protein>
    <recommendedName>
        <fullName evidence="5">Lytic transglycosylase domain-containing protein</fullName>
    </recommendedName>
</protein>
<proteinExistence type="predicted"/>
<dbReference type="SUPFAM" id="SSF53955">
    <property type="entry name" value="Lysozyme-like"/>
    <property type="match status" value="1"/>
</dbReference>
<evidence type="ECO:0008006" key="5">
    <source>
        <dbReference type="Google" id="ProtNLM"/>
    </source>
</evidence>
<keyword evidence="2" id="KW-0472">Membrane</keyword>
<accession>A0AA37XC76</accession>
<name>A0AA37XC76_9MICO</name>
<organism evidence="3 4">
    <name type="scientific">Arenivirga flava</name>
    <dbReference type="NCBI Taxonomy" id="1930060"/>
    <lineage>
        <taxon>Bacteria</taxon>
        <taxon>Bacillati</taxon>
        <taxon>Actinomycetota</taxon>
        <taxon>Actinomycetes</taxon>
        <taxon>Micrococcales</taxon>
        <taxon>Microbacteriaceae</taxon>
        <taxon>Arenivirga</taxon>
    </lineage>
</organism>
<dbReference type="Proteomes" id="UP001157160">
    <property type="component" value="Unassembled WGS sequence"/>
</dbReference>
<keyword evidence="2" id="KW-1133">Transmembrane helix</keyword>
<feature type="region of interest" description="Disordered" evidence="1">
    <location>
        <begin position="1"/>
        <end position="26"/>
    </location>
</feature>
<sequence length="240" mass="24788">MGKHALTRVPQTDPSSTRRGLVRGGAQATIRPTRASAATASIIDRRGNPAQRFGFVMFAVTALVAALFVSPEPTAYATAMSAEWRPQAQSVEVSATASAEVVRDGFTYTEPEPEPVVVAPTTGSTGGSGSGVAPVAGTPDPGSAKAIAADMVAARGWGTDQYDCLVSLWNKESGWNVYAHNTSSGAYGIPQALPGSKMASVGGDWASNPATQITWGLGYISGRYGTPCGAWAKSQASGWY</sequence>
<evidence type="ECO:0000313" key="3">
    <source>
        <dbReference type="EMBL" id="GMA29611.1"/>
    </source>
</evidence>
<gene>
    <name evidence="3" type="ORF">GCM10025874_28640</name>
</gene>
<keyword evidence="2" id="KW-0812">Transmembrane</keyword>
<evidence type="ECO:0000256" key="2">
    <source>
        <dbReference type="SAM" id="Phobius"/>
    </source>
</evidence>
<dbReference type="EMBL" id="BSUL01000001">
    <property type="protein sequence ID" value="GMA29611.1"/>
    <property type="molecule type" value="Genomic_DNA"/>
</dbReference>
<feature type="transmembrane region" description="Helical" evidence="2">
    <location>
        <begin position="53"/>
        <end position="70"/>
    </location>
</feature>
<dbReference type="InterPro" id="IPR023346">
    <property type="entry name" value="Lysozyme-like_dom_sf"/>
</dbReference>
<feature type="compositionally biased region" description="Polar residues" evidence="1">
    <location>
        <begin position="9"/>
        <end position="18"/>
    </location>
</feature>